<sequence>METCYFCDKPFDGVKVKRHDEHIIPNAIGGKLKSSEFLCECCGGKLSVSIDSSFNEHLQVFSVLHGVSRDRGESKKAAVEVISRVTPMGGKKSVTFSLNSDFTITPDRPIYFVDEDERLATICCSIHKQAQTFMQNAEIGKLRDDGYRVVVASDMAQFVVQSALRVDLESIEVLRGLAKIAIEYALHCGVSIKDLVDFRDRFIKSCDDTELLGAVTQYYPTTDEEKLYETGKYHHEDWYPNHQLFLFSRGRDLYCYVELFGAIQKYVHLSSTYSGNPGVEKYLQKITSWNFDPAAWQGGPKDLHIMAGQLDVPFEGRTLEQVKKEVLHMAQSRPYELDSDAQLEKVEALVHTLITYAISDIKGFDAVDEMLRKAAEAKSGLGFMLVDRLKQDRLHAMKWIHKDFSSFRIRSGADSCPAVAATMSPENLQHYAAFRLYETLCSIGRENQIDFLLENS</sequence>
<organism evidence="2 3">
    <name type="scientific">Paraburkholderia phytofirmans OLGA172</name>
    <dbReference type="NCBI Taxonomy" id="1417228"/>
    <lineage>
        <taxon>Bacteria</taxon>
        <taxon>Pseudomonadati</taxon>
        <taxon>Pseudomonadota</taxon>
        <taxon>Betaproteobacteria</taxon>
        <taxon>Burkholderiales</taxon>
        <taxon>Burkholderiaceae</taxon>
        <taxon>Paraburkholderia</taxon>
    </lineage>
</organism>
<dbReference type="RefSeq" id="WP_063498252.1">
    <property type="nucleotide sequence ID" value="NZ_CP014579.1"/>
</dbReference>
<evidence type="ECO:0000313" key="2">
    <source>
        <dbReference type="EMBL" id="ANB74951.1"/>
    </source>
</evidence>
<reference evidence="2 3" key="1">
    <citation type="journal article" date="2016" name="Gene">
        <title>PacBio SMRT assembly of a complex multi-replicon genome reveals chlorocatechol degradative operon in a region of genome plasticity.</title>
        <authorList>
            <person name="Ricker N."/>
            <person name="Shen S.Y."/>
            <person name="Goordial J."/>
            <person name="Jin S."/>
            <person name="Fulthorpe R.R."/>
        </authorList>
    </citation>
    <scope>NUCLEOTIDE SEQUENCE [LARGE SCALE GENOMIC DNA]</scope>
    <source>
        <strain evidence="2 3">OLGA172</strain>
    </source>
</reference>
<evidence type="ECO:0000313" key="3">
    <source>
        <dbReference type="Proteomes" id="UP000076852"/>
    </source>
</evidence>
<dbReference type="EMBL" id="CP014579">
    <property type="protein sequence ID" value="ANB74951.1"/>
    <property type="molecule type" value="Genomic_DNA"/>
</dbReference>
<keyword evidence="3" id="KW-1185">Reference proteome</keyword>
<name>A0A160FQD1_9BURK</name>
<dbReference type="InterPro" id="IPR029471">
    <property type="entry name" value="HNH_5"/>
</dbReference>
<dbReference type="KEGG" id="buz:AYM40_21125"/>
<dbReference type="Pfam" id="PF14279">
    <property type="entry name" value="HNH_5"/>
    <property type="match status" value="1"/>
</dbReference>
<gene>
    <name evidence="2" type="ORF">AYM40_21125</name>
</gene>
<evidence type="ECO:0000259" key="1">
    <source>
        <dbReference type="Pfam" id="PF14279"/>
    </source>
</evidence>
<dbReference type="OrthoDB" id="2804463at2"/>
<proteinExistence type="predicted"/>
<protein>
    <recommendedName>
        <fullName evidence="1">HNH endonuclease 5 domain-containing protein</fullName>
    </recommendedName>
</protein>
<dbReference type="AlphaFoldDB" id="A0A160FQD1"/>
<accession>A0A160FQD1</accession>
<feature type="domain" description="HNH endonuclease 5" evidence="1">
    <location>
        <begin position="4"/>
        <end position="58"/>
    </location>
</feature>
<dbReference type="STRING" id="1804984.AYM40_21125"/>
<dbReference type="Proteomes" id="UP000076852">
    <property type="component" value="Chromosome 2"/>
</dbReference>